<reference evidence="1" key="1">
    <citation type="journal article" date="2014" name="Nat. Commun.">
        <title>The tobacco genome sequence and its comparison with those of tomato and potato.</title>
        <authorList>
            <person name="Sierro N."/>
            <person name="Battey J.N."/>
            <person name="Ouadi S."/>
            <person name="Bakaher N."/>
            <person name="Bovet L."/>
            <person name="Willig A."/>
            <person name="Goepfert S."/>
            <person name="Peitsch M.C."/>
            <person name="Ivanov N.V."/>
        </authorList>
    </citation>
    <scope>NUCLEOTIDE SEQUENCE [LARGE SCALE GENOMIC DNA]</scope>
</reference>
<dbReference type="RefSeq" id="XP_075092184.1">
    <property type="nucleotide sequence ID" value="XM_075236083.1"/>
</dbReference>
<protein>
    <submittedName>
        <fullName evidence="2">Uncharacterized protein LOC142172460</fullName>
    </submittedName>
</protein>
<gene>
    <name evidence="2" type="primary">LOC142172460</name>
</gene>
<dbReference type="Proteomes" id="UP000790787">
    <property type="component" value="Chromosome 18"/>
</dbReference>
<reference evidence="2" key="2">
    <citation type="submission" date="2025-08" db="UniProtKB">
        <authorList>
            <consortium name="RefSeq"/>
        </authorList>
    </citation>
    <scope>IDENTIFICATION</scope>
    <source>
        <tissue evidence="2">Leaf</tissue>
    </source>
</reference>
<organism evidence="1 2">
    <name type="scientific">Nicotiana tabacum</name>
    <name type="common">Common tobacco</name>
    <dbReference type="NCBI Taxonomy" id="4097"/>
    <lineage>
        <taxon>Eukaryota</taxon>
        <taxon>Viridiplantae</taxon>
        <taxon>Streptophyta</taxon>
        <taxon>Embryophyta</taxon>
        <taxon>Tracheophyta</taxon>
        <taxon>Spermatophyta</taxon>
        <taxon>Magnoliopsida</taxon>
        <taxon>eudicotyledons</taxon>
        <taxon>Gunneridae</taxon>
        <taxon>Pentapetalae</taxon>
        <taxon>asterids</taxon>
        <taxon>lamiids</taxon>
        <taxon>Solanales</taxon>
        <taxon>Solanaceae</taxon>
        <taxon>Nicotianoideae</taxon>
        <taxon>Nicotianeae</taxon>
        <taxon>Nicotiana</taxon>
    </lineage>
</organism>
<accession>A0AC58T4S5</accession>
<proteinExistence type="predicted"/>
<evidence type="ECO:0000313" key="2">
    <source>
        <dbReference type="RefSeq" id="XP_075092184.1"/>
    </source>
</evidence>
<evidence type="ECO:0000313" key="1">
    <source>
        <dbReference type="Proteomes" id="UP000790787"/>
    </source>
</evidence>
<keyword evidence="1" id="KW-1185">Reference proteome</keyword>
<name>A0AC58T4S5_TOBAC</name>
<sequence>MIKVISWNVRGLNDKKKREIIKSQVQNWRADIICMQETKVKGDIEEIVRQIWGGRWVRYASLEASGTRGGILLLWDCRVWKGEMLQTGAYTLTCKFEALLQNFQWHITGVYAPNCRIERKKVWSEIGAVRGLMEGPWAVCGDFNVTRYPSEKRECSRRSRAMVEFSDFIEDMELIDLRLEGGNYTWFKGDNHTAASRIDRFLISEEWDVRFRNIKQTIQQRLISDHSPVALDCGAWEQAKSYFKFENWWLNVEGFEDRIREWGGSFEFSGRPDYILACKLKALKGKLKGWSRSYEGNLGMQKKKMLSQLADFETTQQLRELTEEESVRKAATLMEIEVHLKNEEFAWRQKSRALWLKEGNRNTKNFHRTANARKRNNNIDQITIRHKVIEDPERIENEIIEFYKEL</sequence>